<sequence length="766" mass="82305">MPRSMMLMMRAALTLSLVARVVRARVGGTAVHPCCAGCIGSGKPYCSPVSWNCYDSKNKDYYESCGGDNGNGRAVLPSETNGAFISNREYRAFQWTQTTSSVEEILQAPFNGGWPAPFGLSLKEVADFVKYDLLASSPFGDFGVLLPWPQSGDDQLGDGGWVGYSRRQVCYITAQSLLGAKTLGYDSGLARLMAMCPRTGDFRESFVSLIAACAGDPGLKEGKQGPLLLTAKAESAPDVETVRAAAANAKLSDAGLRVCDYDTGAPPLAGIAPVPAAGCVPRSWDAPGKDFMTGGLPGQATQDISAAWFGGYLFDSGACGLGGGQDERLSVYFPEVTVLAYFLSSSHPFPQLRQPVWVLGARNFFTGLDGTARFDAPLRLANVPFTSDLVDVEVAGSSYQMSSSRPFLIFMSENQGFFGDWGANLPRARRNKLWLQRDVGKGKASFEKQVRAWYRSVALTSYSDAVRPALKTLVKSIGAGPWLAGLWWGDSHLGFLAAWLGQAIAAPTWGGSLEALDYYLYSDFTENPGNMCFLLSGDACKACMQRCANPDPPKRAYWMPKEAFVNGRPCVTSEWDCGSKGLSDVVAAYGADMALEVWQKIETTLTNSVERTVFDELLRHEAVVLFRFTEMDTSSGNVKVRDTECVAGLASMASVCAQSVALRGRGRGRWQWHPSVVEDEGPSIGDAYGKVPLAECLSLCEGTAGCSSLAHGPHGCHLKGRCSEPGDRLGLADEGYRTFYLSSCQQDSRIASRSEGVAYAGASSLE</sequence>
<proteinExistence type="predicted"/>
<evidence type="ECO:0000313" key="3">
    <source>
        <dbReference type="Proteomes" id="UP000626109"/>
    </source>
</evidence>
<comment type="caution">
    <text evidence="2">The sequence shown here is derived from an EMBL/GenBank/DDBJ whole genome shotgun (WGS) entry which is preliminary data.</text>
</comment>
<evidence type="ECO:0000256" key="1">
    <source>
        <dbReference type="SAM" id="SignalP"/>
    </source>
</evidence>
<reference evidence="2" key="1">
    <citation type="submission" date="2021-02" db="EMBL/GenBank/DDBJ databases">
        <authorList>
            <person name="Dougan E. K."/>
            <person name="Rhodes N."/>
            <person name="Thang M."/>
            <person name="Chan C."/>
        </authorList>
    </citation>
    <scope>NUCLEOTIDE SEQUENCE</scope>
</reference>
<evidence type="ECO:0008006" key="4">
    <source>
        <dbReference type="Google" id="ProtNLM"/>
    </source>
</evidence>
<feature type="non-terminal residue" evidence="2">
    <location>
        <position position="766"/>
    </location>
</feature>
<accession>A0A813I671</accession>
<keyword evidence="1" id="KW-0732">Signal</keyword>
<dbReference type="Proteomes" id="UP000626109">
    <property type="component" value="Unassembled WGS sequence"/>
</dbReference>
<organism evidence="2 3">
    <name type="scientific">Polarella glacialis</name>
    <name type="common">Dinoflagellate</name>
    <dbReference type="NCBI Taxonomy" id="89957"/>
    <lineage>
        <taxon>Eukaryota</taxon>
        <taxon>Sar</taxon>
        <taxon>Alveolata</taxon>
        <taxon>Dinophyceae</taxon>
        <taxon>Suessiales</taxon>
        <taxon>Suessiaceae</taxon>
        <taxon>Polarella</taxon>
    </lineage>
</organism>
<protein>
    <recommendedName>
        <fullName evidence="4">Phospholipase B-like</fullName>
    </recommendedName>
</protein>
<evidence type="ECO:0000313" key="2">
    <source>
        <dbReference type="EMBL" id="CAE8645609.1"/>
    </source>
</evidence>
<dbReference type="AlphaFoldDB" id="A0A813I671"/>
<dbReference type="EMBL" id="CAJNNW010003661">
    <property type="protein sequence ID" value="CAE8645609.1"/>
    <property type="molecule type" value="Genomic_DNA"/>
</dbReference>
<feature type="signal peptide" evidence="1">
    <location>
        <begin position="1"/>
        <end position="24"/>
    </location>
</feature>
<gene>
    <name evidence="2" type="ORF">PGLA2088_LOCUS4052</name>
</gene>
<name>A0A813I671_POLGL</name>
<feature type="chain" id="PRO_5032363127" description="Phospholipase B-like" evidence="1">
    <location>
        <begin position="25"/>
        <end position="766"/>
    </location>
</feature>